<dbReference type="GO" id="GO:0030267">
    <property type="term" value="F:glyoxylate reductase (NADPH) activity"/>
    <property type="evidence" value="ECO:0007669"/>
    <property type="project" value="TreeGrafter"/>
</dbReference>
<keyword evidence="3" id="KW-0520">NAD</keyword>
<feature type="domain" description="D-isomer specific 2-hydroxyacid dehydrogenase NAD-binding" evidence="6">
    <location>
        <begin position="102"/>
        <end position="270"/>
    </location>
</feature>
<dbReference type="EMBL" id="VDFR01000147">
    <property type="protein sequence ID" value="TNC35415.1"/>
    <property type="molecule type" value="Genomic_DNA"/>
</dbReference>
<dbReference type="AlphaFoldDB" id="A0A5C4MHA3"/>
<keyword evidence="2 4" id="KW-0560">Oxidoreductase</keyword>
<dbReference type="PANTHER" id="PTHR10996:SF178">
    <property type="entry name" value="2-HYDROXYACID DEHYDROGENASE YGL185C-RELATED"/>
    <property type="match status" value="1"/>
</dbReference>
<evidence type="ECO:0000313" key="8">
    <source>
        <dbReference type="Proteomes" id="UP000306740"/>
    </source>
</evidence>
<dbReference type="GO" id="GO:0016618">
    <property type="term" value="F:hydroxypyruvate reductase [NAD(P)H] activity"/>
    <property type="evidence" value="ECO:0007669"/>
    <property type="project" value="TreeGrafter"/>
</dbReference>
<protein>
    <submittedName>
        <fullName evidence="7">Dihydrofolate reductase</fullName>
    </submittedName>
</protein>
<reference evidence="7 8" key="1">
    <citation type="submission" date="2019-05" db="EMBL/GenBank/DDBJ databases">
        <title>Mumia sp. nov., isolated from the intestinal contents of plateau pika (Ochotona curzoniae) in the Qinghai-Tibet plateau of China.</title>
        <authorList>
            <person name="Tian Z."/>
        </authorList>
    </citation>
    <scope>NUCLEOTIDE SEQUENCE [LARGE SCALE GENOMIC DNA]</scope>
    <source>
        <strain evidence="8">527</strain>
    </source>
</reference>
<evidence type="ECO:0000256" key="2">
    <source>
        <dbReference type="ARBA" id="ARBA00023002"/>
    </source>
</evidence>
<gene>
    <name evidence="7" type="ORF">FHE65_27065</name>
</gene>
<dbReference type="PANTHER" id="PTHR10996">
    <property type="entry name" value="2-HYDROXYACID DEHYDROGENASE-RELATED"/>
    <property type="match status" value="1"/>
</dbReference>
<sequence>MPLVLSPFPSDAFEVPPGVDLVSYSGALSDLPADDVLADVTMWVLSYDLSADLRPALARMPRLEVVQAQSAGTDGIVGQIPDGVTLCNARGVHDAATAELGVGLILASLRGIPAFVRAQEEQRWLAYRWWDALADKTVMIVGYGSIGAALERRLAGFEVEVVRVARTARDGIHATSELPELLPHADVVVLLTPLTDRTRHLADAQFLAAMKDGALLVNLARGPVVDTDALLAETETGRLRAALDVTDPEPLPDGHPLWSAPGVLISPHVAGGTTAMRPRVLSLVREQVRRAAAGEELLNQVPRQP</sequence>
<dbReference type="Gene3D" id="3.40.50.720">
    <property type="entry name" value="NAD(P)-binding Rossmann-like Domain"/>
    <property type="match status" value="2"/>
</dbReference>
<evidence type="ECO:0000313" key="7">
    <source>
        <dbReference type="EMBL" id="TNC35415.1"/>
    </source>
</evidence>
<dbReference type="SUPFAM" id="SSF51735">
    <property type="entry name" value="NAD(P)-binding Rossmann-fold domains"/>
    <property type="match status" value="1"/>
</dbReference>
<evidence type="ECO:0000259" key="6">
    <source>
        <dbReference type="Pfam" id="PF02826"/>
    </source>
</evidence>
<dbReference type="OrthoDB" id="4324715at2"/>
<dbReference type="PROSITE" id="PS00671">
    <property type="entry name" value="D_2_HYDROXYACID_DH_3"/>
    <property type="match status" value="1"/>
</dbReference>
<dbReference type="Pfam" id="PF00389">
    <property type="entry name" value="2-Hacid_dh"/>
    <property type="match status" value="1"/>
</dbReference>
<name>A0A5C4MHA3_9ACTN</name>
<comment type="similarity">
    <text evidence="1 4">Belongs to the D-isomer specific 2-hydroxyacid dehydrogenase family.</text>
</comment>
<dbReference type="GO" id="GO:0005829">
    <property type="term" value="C:cytosol"/>
    <property type="evidence" value="ECO:0007669"/>
    <property type="project" value="TreeGrafter"/>
</dbReference>
<proteinExistence type="inferred from homology"/>
<dbReference type="Proteomes" id="UP000306740">
    <property type="component" value="Unassembled WGS sequence"/>
</dbReference>
<dbReference type="InterPro" id="IPR036291">
    <property type="entry name" value="NAD(P)-bd_dom_sf"/>
</dbReference>
<dbReference type="InterPro" id="IPR029753">
    <property type="entry name" value="D-isomer_DH_CS"/>
</dbReference>
<organism evidence="7 8">
    <name type="scientific">Mumia zhuanghuii</name>
    <dbReference type="NCBI Taxonomy" id="2585211"/>
    <lineage>
        <taxon>Bacteria</taxon>
        <taxon>Bacillati</taxon>
        <taxon>Actinomycetota</taxon>
        <taxon>Actinomycetes</taxon>
        <taxon>Propionibacteriales</taxon>
        <taxon>Nocardioidaceae</taxon>
        <taxon>Mumia</taxon>
    </lineage>
</organism>
<comment type="caution">
    <text evidence="7">The sequence shown here is derived from an EMBL/GenBank/DDBJ whole genome shotgun (WGS) entry which is preliminary data.</text>
</comment>
<dbReference type="Pfam" id="PF02826">
    <property type="entry name" value="2-Hacid_dh_C"/>
    <property type="match status" value="1"/>
</dbReference>
<evidence type="ECO:0000256" key="4">
    <source>
        <dbReference type="RuleBase" id="RU003719"/>
    </source>
</evidence>
<dbReference type="CDD" id="cd12166">
    <property type="entry name" value="2-Hacid_dh_7"/>
    <property type="match status" value="1"/>
</dbReference>
<accession>A0A5C4MHA3</accession>
<dbReference type="InterPro" id="IPR006139">
    <property type="entry name" value="D-isomer_2_OHA_DH_cat_dom"/>
</dbReference>
<feature type="domain" description="D-isomer specific 2-hydroxyacid dehydrogenase catalytic" evidence="5">
    <location>
        <begin position="55"/>
        <end position="301"/>
    </location>
</feature>
<evidence type="ECO:0000256" key="3">
    <source>
        <dbReference type="ARBA" id="ARBA00023027"/>
    </source>
</evidence>
<dbReference type="GO" id="GO:0051287">
    <property type="term" value="F:NAD binding"/>
    <property type="evidence" value="ECO:0007669"/>
    <property type="project" value="InterPro"/>
</dbReference>
<evidence type="ECO:0000259" key="5">
    <source>
        <dbReference type="Pfam" id="PF00389"/>
    </source>
</evidence>
<dbReference type="RefSeq" id="WP_139106964.1">
    <property type="nucleotide sequence ID" value="NZ_VDFR01000147.1"/>
</dbReference>
<dbReference type="InterPro" id="IPR006140">
    <property type="entry name" value="D-isomer_DH_NAD-bd"/>
</dbReference>
<dbReference type="InterPro" id="IPR050223">
    <property type="entry name" value="D-isomer_2-hydroxyacid_DH"/>
</dbReference>
<dbReference type="FunFam" id="3.40.50.720:FF:000593">
    <property type="entry name" value="Dihydrofolate reductase"/>
    <property type="match status" value="1"/>
</dbReference>
<evidence type="ECO:0000256" key="1">
    <source>
        <dbReference type="ARBA" id="ARBA00005854"/>
    </source>
</evidence>